<dbReference type="InterPro" id="IPR007337">
    <property type="entry name" value="RelB/DinJ"/>
</dbReference>
<evidence type="ECO:0000313" key="1">
    <source>
        <dbReference type="EMBL" id="BDE95115.1"/>
    </source>
</evidence>
<evidence type="ECO:0008006" key="3">
    <source>
        <dbReference type="Google" id="ProtNLM"/>
    </source>
</evidence>
<dbReference type="Pfam" id="PF04221">
    <property type="entry name" value="RelB"/>
    <property type="match status" value="1"/>
</dbReference>
<reference evidence="1 2" key="1">
    <citation type="submission" date="2022-01" db="EMBL/GenBank/DDBJ databases">
        <title>Novel bile acid biosynthetic pathways are enriched in the microbiome of centenarians.</title>
        <authorList>
            <person name="Sato Y."/>
            <person name="Atarashi K."/>
            <person name="Plichta R.D."/>
            <person name="Arai Y."/>
            <person name="Sasajima S."/>
            <person name="Kearney M.S."/>
            <person name="Suda W."/>
            <person name="Takeshita K."/>
            <person name="Sasaki T."/>
            <person name="Okamoto S."/>
            <person name="Skelly N.A."/>
            <person name="Okamura Y."/>
            <person name="Vlamakis H."/>
            <person name="Li Y."/>
            <person name="Tanoue T."/>
            <person name="Takei H."/>
            <person name="Nittono H."/>
            <person name="Narushima S."/>
            <person name="Irie J."/>
            <person name="Itoh H."/>
            <person name="Moriya K."/>
            <person name="Sugiura Y."/>
            <person name="Suematsu M."/>
            <person name="Moritoki N."/>
            <person name="Shibata S."/>
            <person name="Littman R.D."/>
            <person name="Fischbach A.M."/>
            <person name="Uwamino Y."/>
            <person name="Inoue T."/>
            <person name="Honda A."/>
            <person name="Hattori M."/>
            <person name="Murai T."/>
            <person name="Xavier J.R."/>
            <person name="Hirose N."/>
            <person name="Honda K."/>
        </authorList>
    </citation>
    <scope>NUCLEOTIDE SEQUENCE [LARGE SCALE GENOMIC DNA]</scope>
    <source>
        <strain evidence="1 2">CE91-St30</strain>
    </source>
</reference>
<name>A0ABN6MAR9_9ACTN</name>
<dbReference type="Proteomes" id="UP001320544">
    <property type="component" value="Chromosome"/>
</dbReference>
<proteinExistence type="predicted"/>
<dbReference type="RefSeq" id="WP_102379229.1">
    <property type="nucleotide sequence ID" value="NZ_AP025564.1"/>
</dbReference>
<accession>A0ABN6MAR9</accession>
<dbReference type="Gene3D" id="1.10.1220.10">
    <property type="entry name" value="Met repressor-like"/>
    <property type="match status" value="1"/>
</dbReference>
<gene>
    <name evidence="1" type="ORF">CE91St30_04480</name>
</gene>
<sequence>MKETILHVRIDADLKSESEVLFASMGTSLSEAVRIFLTQCTLDQKFPFQIKSFEKKGGNGAFGFLNLYSKPIARETEREAWISSLAKK</sequence>
<evidence type="ECO:0000313" key="2">
    <source>
        <dbReference type="Proteomes" id="UP001320544"/>
    </source>
</evidence>
<organism evidence="1 2">
    <name type="scientific">Raoultibacter timonensis</name>
    <dbReference type="NCBI Taxonomy" id="1907662"/>
    <lineage>
        <taxon>Bacteria</taxon>
        <taxon>Bacillati</taxon>
        <taxon>Actinomycetota</taxon>
        <taxon>Coriobacteriia</taxon>
        <taxon>Eggerthellales</taxon>
        <taxon>Eggerthellaceae</taxon>
        <taxon>Raoultibacter</taxon>
    </lineage>
</organism>
<protein>
    <recommendedName>
        <fullName evidence="3">DNA-damage-inducible protein J</fullName>
    </recommendedName>
</protein>
<dbReference type="InterPro" id="IPR013321">
    <property type="entry name" value="Arc_rbn_hlx_hlx"/>
</dbReference>
<dbReference type="NCBIfam" id="TIGR02384">
    <property type="entry name" value="RelB_DinJ"/>
    <property type="match status" value="1"/>
</dbReference>
<keyword evidence="2" id="KW-1185">Reference proteome</keyword>
<dbReference type="EMBL" id="AP025564">
    <property type="protein sequence ID" value="BDE95115.1"/>
    <property type="molecule type" value="Genomic_DNA"/>
</dbReference>